<evidence type="ECO:0000256" key="1">
    <source>
        <dbReference type="PROSITE-ProRule" id="PRU01076"/>
    </source>
</evidence>
<dbReference type="NCBIfam" id="TIGR01439">
    <property type="entry name" value="lp_hng_hel_AbrB"/>
    <property type="match status" value="1"/>
</dbReference>
<dbReference type="InterPro" id="IPR037914">
    <property type="entry name" value="SpoVT-AbrB_sf"/>
</dbReference>
<keyword evidence="4" id="KW-1185">Reference proteome</keyword>
<dbReference type="SUPFAM" id="SSF89447">
    <property type="entry name" value="AbrB/MazE/MraZ-like"/>
    <property type="match status" value="1"/>
</dbReference>
<dbReference type="Proteomes" id="UP000237797">
    <property type="component" value="Unassembled WGS sequence"/>
</dbReference>
<dbReference type="Gene3D" id="2.10.260.10">
    <property type="match status" value="1"/>
</dbReference>
<accession>A0A2T0L9W8</accession>
<dbReference type="RefSeq" id="WP_245891697.1">
    <property type="nucleotide sequence ID" value="NZ_PVNE01000053.1"/>
</dbReference>
<dbReference type="GO" id="GO:0003677">
    <property type="term" value="F:DNA binding"/>
    <property type="evidence" value="ECO:0007669"/>
    <property type="project" value="UniProtKB-UniRule"/>
</dbReference>
<evidence type="ECO:0000259" key="2">
    <source>
        <dbReference type="PROSITE" id="PS51740"/>
    </source>
</evidence>
<gene>
    <name evidence="3" type="ORF">CLV97_1534</name>
</gene>
<keyword evidence="1" id="KW-0238">DNA-binding</keyword>
<evidence type="ECO:0000313" key="3">
    <source>
        <dbReference type="EMBL" id="PRX38517.1"/>
    </source>
</evidence>
<dbReference type="InterPro" id="IPR007159">
    <property type="entry name" value="SpoVT-AbrB_dom"/>
</dbReference>
<feature type="domain" description="SpoVT-AbrB" evidence="2">
    <location>
        <begin position="1"/>
        <end position="46"/>
    </location>
</feature>
<sequence length="98" mass="11176">MERVRIKKKAQVTIPKKIMDSLGLNENDELDVYVQDGKIIMEPMIRIPKDQAWFWTEGWQRAERRADEDLASGRVKAYDSVNDLLADLPDPSGGGESE</sequence>
<name>A0A2T0L9W8_9BACL</name>
<dbReference type="EMBL" id="PVNE01000053">
    <property type="protein sequence ID" value="PRX38517.1"/>
    <property type="molecule type" value="Genomic_DNA"/>
</dbReference>
<dbReference type="PROSITE" id="PS51740">
    <property type="entry name" value="SPOVT_ABRB"/>
    <property type="match status" value="1"/>
</dbReference>
<dbReference type="AlphaFoldDB" id="A0A2T0L9W8"/>
<reference evidence="3 4" key="1">
    <citation type="submission" date="2018-03" db="EMBL/GenBank/DDBJ databases">
        <title>Genomic Encyclopedia of Archaeal and Bacterial Type Strains, Phase II (KMG-II): from individual species to whole genera.</title>
        <authorList>
            <person name="Goeker M."/>
        </authorList>
    </citation>
    <scope>NUCLEOTIDE SEQUENCE [LARGE SCALE GENOMIC DNA]</scope>
    <source>
        <strain evidence="3 4">DSM 44946</strain>
    </source>
</reference>
<comment type="caution">
    <text evidence="3">The sequence shown here is derived from an EMBL/GenBank/DDBJ whole genome shotgun (WGS) entry which is preliminary data.</text>
</comment>
<dbReference type="Pfam" id="PF04014">
    <property type="entry name" value="MazE_antitoxin"/>
    <property type="match status" value="1"/>
</dbReference>
<evidence type="ECO:0000313" key="4">
    <source>
        <dbReference type="Proteomes" id="UP000237797"/>
    </source>
</evidence>
<proteinExistence type="predicted"/>
<organism evidence="3 4">
    <name type="scientific">Planifilum fimeticola</name>
    <dbReference type="NCBI Taxonomy" id="201975"/>
    <lineage>
        <taxon>Bacteria</taxon>
        <taxon>Bacillati</taxon>
        <taxon>Bacillota</taxon>
        <taxon>Bacilli</taxon>
        <taxon>Bacillales</taxon>
        <taxon>Thermoactinomycetaceae</taxon>
        <taxon>Planifilum</taxon>
    </lineage>
</organism>
<dbReference type="SMART" id="SM00966">
    <property type="entry name" value="SpoVT_AbrB"/>
    <property type="match status" value="1"/>
</dbReference>
<protein>
    <submittedName>
        <fullName evidence="3">AbrB family transcriptional regulator</fullName>
    </submittedName>
</protein>